<name>A0A7U7IB36_9GAMM</name>
<protein>
    <submittedName>
        <fullName evidence="6">HTH-type transcriptional regulator GltR</fullName>
    </submittedName>
</protein>
<dbReference type="InterPro" id="IPR005119">
    <property type="entry name" value="LysR_subst-bd"/>
</dbReference>
<evidence type="ECO:0000256" key="3">
    <source>
        <dbReference type="ARBA" id="ARBA00023125"/>
    </source>
</evidence>
<keyword evidence="3" id="KW-0238">DNA-binding</keyword>
<evidence type="ECO:0000313" key="6">
    <source>
        <dbReference type="EMBL" id="CAD5109521.1"/>
    </source>
</evidence>
<evidence type="ECO:0000256" key="2">
    <source>
        <dbReference type="ARBA" id="ARBA00023015"/>
    </source>
</evidence>
<evidence type="ECO:0000313" key="7">
    <source>
        <dbReference type="Proteomes" id="UP000583387"/>
    </source>
</evidence>
<organism evidence="6 7">
    <name type="scientific">Zestomonas carbonaria</name>
    <dbReference type="NCBI Taxonomy" id="2762745"/>
    <lineage>
        <taxon>Bacteria</taxon>
        <taxon>Pseudomonadati</taxon>
        <taxon>Pseudomonadota</taxon>
        <taxon>Gammaproteobacteria</taxon>
        <taxon>Pseudomonadales</taxon>
        <taxon>Pseudomonadaceae</taxon>
        <taxon>Zestomonas</taxon>
    </lineage>
</organism>
<dbReference type="SUPFAM" id="SSF53850">
    <property type="entry name" value="Periplasmic binding protein-like II"/>
    <property type="match status" value="1"/>
</dbReference>
<keyword evidence="4" id="KW-0804">Transcription</keyword>
<sequence>MKIDDIDAFVAVIRLQSLSQAAESLQLTQSAITRRLQNFEEALGVELLDRNTKPLKPTPMGLRVYEQCRAVLREIDSLRELVASDSMPSGSLRLGVPQTVGDTLLLEALQRLQGAYPELHVQVSNGWGSGLLKRLENGELDAVAALFPAGKVFPEGLVGQSLARMNLVVVAPRGSSPKRSYRLAECQERGWVLNPDGCGFRAGLQRALVEQGLNLSVNLEIFGTDLQLGLVANGMGLGLVPLPLLESSRHRERLEVLNVTDFKPVIDLWLVRAAFIGNLQGAVDLFGEVIASRLGANASAAQSA</sequence>
<evidence type="ECO:0000256" key="4">
    <source>
        <dbReference type="ARBA" id="ARBA00023163"/>
    </source>
</evidence>
<dbReference type="RefSeq" id="WP_187672836.1">
    <property type="nucleotide sequence ID" value="NZ_CAJFCI010000076.1"/>
</dbReference>
<dbReference type="PANTHER" id="PTHR30126">
    <property type="entry name" value="HTH-TYPE TRANSCRIPTIONAL REGULATOR"/>
    <property type="match status" value="1"/>
</dbReference>
<reference evidence="6 7" key="1">
    <citation type="submission" date="2020-08" db="EMBL/GenBank/DDBJ databases">
        <authorList>
            <person name="Criscuolo A."/>
        </authorList>
    </citation>
    <scope>NUCLEOTIDE SEQUENCE [LARGE SCALE GENOMIC DNA]</scope>
    <source>
        <strain evidence="6">CIP111764</strain>
    </source>
</reference>
<evidence type="ECO:0000256" key="1">
    <source>
        <dbReference type="ARBA" id="ARBA00009437"/>
    </source>
</evidence>
<dbReference type="Pfam" id="PF00126">
    <property type="entry name" value="HTH_1"/>
    <property type="match status" value="1"/>
</dbReference>
<keyword evidence="2" id="KW-0805">Transcription regulation</keyword>
<keyword evidence="7" id="KW-1185">Reference proteome</keyword>
<dbReference type="InterPro" id="IPR000847">
    <property type="entry name" value="LysR_HTH_N"/>
</dbReference>
<dbReference type="FunFam" id="1.10.10.10:FF:000001">
    <property type="entry name" value="LysR family transcriptional regulator"/>
    <property type="match status" value="1"/>
</dbReference>
<comment type="similarity">
    <text evidence="1">Belongs to the LysR transcriptional regulatory family.</text>
</comment>
<dbReference type="PROSITE" id="PS50931">
    <property type="entry name" value="HTH_LYSR"/>
    <property type="match status" value="1"/>
</dbReference>
<dbReference type="EMBL" id="CAJFCI010000076">
    <property type="protein sequence ID" value="CAD5109521.1"/>
    <property type="molecule type" value="Genomic_DNA"/>
</dbReference>
<comment type="caution">
    <text evidence="6">The sequence shown here is derived from an EMBL/GenBank/DDBJ whole genome shotgun (WGS) entry which is preliminary data.</text>
</comment>
<dbReference type="Proteomes" id="UP000583387">
    <property type="component" value="Unassembled WGS sequence"/>
</dbReference>
<dbReference type="InterPro" id="IPR036388">
    <property type="entry name" value="WH-like_DNA-bd_sf"/>
</dbReference>
<dbReference type="AlphaFoldDB" id="A0A7U7IB36"/>
<feature type="domain" description="HTH lysR-type" evidence="5">
    <location>
        <begin position="1"/>
        <end position="58"/>
    </location>
</feature>
<dbReference type="PANTHER" id="PTHR30126:SF39">
    <property type="entry name" value="HTH-TYPE TRANSCRIPTIONAL REGULATOR CYSL"/>
    <property type="match status" value="1"/>
</dbReference>
<dbReference type="InterPro" id="IPR036390">
    <property type="entry name" value="WH_DNA-bd_sf"/>
</dbReference>
<dbReference type="GO" id="GO:0000976">
    <property type="term" value="F:transcription cis-regulatory region binding"/>
    <property type="evidence" value="ECO:0007669"/>
    <property type="project" value="TreeGrafter"/>
</dbReference>
<accession>A0A7U7IB36</accession>
<dbReference type="Pfam" id="PF03466">
    <property type="entry name" value="LysR_substrate"/>
    <property type="match status" value="1"/>
</dbReference>
<dbReference type="Gene3D" id="1.10.10.10">
    <property type="entry name" value="Winged helix-like DNA-binding domain superfamily/Winged helix DNA-binding domain"/>
    <property type="match status" value="1"/>
</dbReference>
<dbReference type="SUPFAM" id="SSF46785">
    <property type="entry name" value="Winged helix' DNA-binding domain"/>
    <property type="match status" value="1"/>
</dbReference>
<dbReference type="GO" id="GO:0003700">
    <property type="term" value="F:DNA-binding transcription factor activity"/>
    <property type="evidence" value="ECO:0007669"/>
    <property type="project" value="InterPro"/>
</dbReference>
<gene>
    <name evidence="6" type="primary">gltR</name>
    <name evidence="6" type="ORF">PSEWESI4_03826</name>
</gene>
<evidence type="ECO:0000259" key="5">
    <source>
        <dbReference type="PROSITE" id="PS50931"/>
    </source>
</evidence>
<dbReference type="Gene3D" id="3.40.190.10">
    <property type="entry name" value="Periplasmic binding protein-like II"/>
    <property type="match status" value="2"/>
</dbReference>
<dbReference type="CDD" id="cd05466">
    <property type="entry name" value="PBP2_LTTR_substrate"/>
    <property type="match status" value="1"/>
</dbReference>
<dbReference type="PRINTS" id="PR00039">
    <property type="entry name" value="HTHLYSR"/>
</dbReference>
<proteinExistence type="inferred from homology"/>